<accession>A0ABV7EPF8</accession>
<keyword evidence="6" id="KW-1133">Transmembrane helix</keyword>
<dbReference type="RefSeq" id="WP_380689943.1">
    <property type="nucleotide sequence ID" value="NZ_JBHRSS010000004.1"/>
</dbReference>
<keyword evidence="9" id="KW-1185">Reference proteome</keyword>
<dbReference type="InterPro" id="IPR001764">
    <property type="entry name" value="Glyco_hydro_3_N"/>
</dbReference>
<dbReference type="EMBL" id="JBHRSS010000004">
    <property type="protein sequence ID" value="MFC3104632.1"/>
    <property type="molecule type" value="Genomic_DNA"/>
</dbReference>
<evidence type="ECO:0000256" key="2">
    <source>
        <dbReference type="ARBA" id="ARBA00005336"/>
    </source>
</evidence>
<name>A0ABV7EPF8_9GAMM</name>
<reference evidence="9" key="1">
    <citation type="journal article" date="2019" name="Int. J. Syst. Evol. Microbiol.">
        <title>The Global Catalogue of Microorganisms (GCM) 10K type strain sequencing project: providing services to taxonomists for standard genome sequencing and annotation.</title>
        <authorList>
            <consortium name="The Broad Institute Genomics Platform"/>
            <consortium name="The Broad Institute Genome Sequencing Center for Infectious Disease"/>
            <person name="Wu L."/>
            <person name="Ma J."/>
        </authorList>
    </citation>
    <scope>NUCLEOTIDE SEQUENCE [LARGE SCALE GENOMIC DNA]</scope>
    <source>
        <strain evidence="9">KCTC 52640</strain>
    </source>
</reference>
<keyword evidence="6" id="KW-0812">Transmembrane</keyword>
<dbReference type="GO" id="GO:0016787">
    <property type="term" value="F:hydrolase activity"/>
    <property type="evidence" value="ECO:0007669"/>
    <property type="project" value="UniProtKB-KW"/>
</dbReference>
<dbReference type="InterPro" id="IPR036962">
    <property type="entry name" value="Glyco_hydro_3_N_sf"/>
</dbReference>
<evidence type="ECO:0000256" key="4">
    <source>
        <dbReference type="ARBA" id="ARBA00022801"/>
    </source>
</evidence>
<keyword evidence="6" id="KW-0472">Membrane</keyword>
<comment type="catalytic activity">
    <reaction evidence="1">
        <text>Hydrolysis of terminal non-reducing N-acetyl-D-hexosamine residues in N-acetyl-beta-D-hexosaminides.</text>
        <dbReference type="EC" id="3.2.1.52"/>
    </reaction>
</comment>
<dbReference type="Proteomes" id="UP001595462">
    <property type="component" value="Unassembled WGS sequence"/>
</dbReference>
<feature type="transmembrane region" description="Helical" evidence="6">
    <location>
        <begin position="66"/>
        <end position="85"/>
    </location>
</feature>
<dbReference type="InterPro" id="IPR050226">
    <property type="entry name" value="NagZ_Beta-hexosaminidase"/>
</dbReference>
<evidence type="ECO:0000313" key="9">
    <source>
        <dbReference type="Proteomes" id="UP001595462"/>
    </source>
</evidence>
<dbReference type="EC" id="3.2.1.52" evidence="3"/>
<dbReference type="PANTHER" id="PTHR30480:SF13">
    <property type="entry name" value="BETA-HEXOSAMINIDASE"/>
    <property type="match status" value="1"/>
</dbReference>
<dbReference type="SUPFAM" id="SSF51445">
    <property type="entry name" value="(Trans)glycosidases"/>
    <property type="match status" value="1"/>
</dbReference>
<evidence type="ECO:0000259" key="7">
    <source>
        <dbReference type="Pfam" id="PF00933"/>
    </source>
</evidence>
<dbReference type="PANTHER" id="PTHR30480">
    <property type="entry name" value="BETA-HEXOSAMINIDASE-RELATED"/>
    <property type="match status" value="1"/>
</dbReference>
<evidence type="ECO:0000313" key="8">
    <source>
        <dbReference type="EMBL" id="MFC3104632.1"/>
    </source>
</evidence>
<keyword evidence="5" id="KW-0326">Glycosidase</keyword>
<dbReference type="PROSITE" id="PS00775">
    <property type="entry name" value="GLYCOSYL_HYDROL_F3"/>
    <property type="match status" value="1"/>
</dbReference>
<proteinExistence type="inferred from homology"/>
<evidence type="ECO:0000256" key="3">
    <source>
        <dbReference type="ARBA" id="ARBA00012663"/>
    </source>
</evidence>
<sequence>MIARWLRRAGLALSAVATTIGLIWFWNLRDPHLLLVRDYEPLLLCALLALGFITAACAARQFSRNTLQIVCVLLATLTLVDSLQFHRLQRRLLSSPSPAEIALNKRLIVGFDDYAVVRQLARSGIAGVFLSSRNVVGKSRAEIKAQVAALQRIRRDVGRPPLIVATDQEGGLVSRLSPPLPSMPALSSVLSATNPAQEAREYGREQGAALASLGVTVNFSPVVDLKPNAKPGTLDFNTRIEERAISDDPDMVLQIARPYIRGLQEAGVTAVLKHFPGLRRVAADTHHFAAHLPTPAATLENSDWRPFETLPAQTDAWIMLAHVVLDAVDADRPVSTSSKVIDSILRQRLGFDGTLVTDDLTMGATYNRGFCQSVRDAMDAQVDYLLIAYDYDKYYSVIACLTSGRSGT</sequence>
<comment type="similarity">
    <text evidence="2">Belongs to the glycosyl hydrolase 3 family.</text>
</comment>
<keyword evidence="4 8" id="KW-0378">Hydrolase</keyword>
<protein>
    <recommendedName>
        <fullName evidence="3">beta-N-acetylhexosaminidase</fullName>
        <ecNumber evidence="3">3.2.1.52</ecNumber>
    </recommendedName>
</protein>
<dbReference type="InterPro" id="IPR017853">
    <property type="entry name" value="GH"/>
</dbReference>
<dbReference type="Pfam" id="PF00933">
    <property type="entry name" value="Glyco_hydro_3"/>
    <property type="match status" value="1"/>
</dbReference>
<organism evidence="8 9">
    <name type="scientific">Salinisphaera aquimarina</name>
    <dbReference type="NCBI Taxonomy" id="2094031"/>
    <lineage>
        <taxon>Bacteria</taxon>
        <taxon>Pseudomonadati</taxon>
        <taxon>Pseudomonadota</taxon>
        <taxon>Gammaproteobacteria</taxon>
        <taxon>Salinisphaerales</taxon>
        <taxon>Salinisphaeraceae</taxon>
        <taxon>Salinisphaera</taxon>
    </lineage>
</organism>
<comment type="caution">
    <text evidence="8">The sequence shown here is derived from an EMBL/GenBank/DDBJ whole genome shotgun (WGS) entry which is preliminary data.</text>
</comment>
<evidence type="ECO:0000256" key="1">
    <source>
        <dbReference type="ARBA" id="ARBA00001231"/>
    </source>
</evidence>
<dbReference type="Gene3D" id="3.20.20.300">
    <property type="entry name" value="Glycoside hydrolase, family 3, N-terminal domain"/>
    <property type="match status" value="1"/>
</dbReference>
<feature type="transmembrane region" description="Helical" evidence="6">
    <location>
        <begin position="9"/>
        <end position="27"/>
    </location>
</feature>
<dbReference type="InterPro" id="IPR019800">
    <property type="entry name" value="Glyco_hydro_3_AS"/>
</dbReference>
<feature type="transmembrane region" description="Helical" evidence="6">
    <location>
        <begin position="39"/>
        <end position="59"/>
    </location>
</feature>
<feature type="domain" description="Glycoside hydrolase family 3 N-terminal" evidence="7">
    <location>
        <begin position="117"/>
        <end position="402"/>
    </location>
</feature>
<gene>
    <name evidence="8" type="ORF">ACFOSU_12135</name>
</gene>
<evidence type="ECO:0000256" key="6">
    <source>
        <dbReference type="SAM" id="Phobius"/>
    </source>
</evidence>
<evidence type="ECO:0000256" key="5">
    <source>
        <dbReference type="ARBA" id="ARBA00023295"/>
    </source>
</evidence>